<evidence type="ECO:0000259" key="5">
    <source>
        <dbReference type="PROSITE" id="PS50893"/>
    </source>
</evidence>
<accession>A0A917UX62</accession>
<dbReference type="EMBL" id="BMMD01000027">
    <property type="protein sequence ID" value="GGJ92288.1"/>
    <property type="molecule type" value="Genomic_DNA"/>
</dbReference>
<dbReference type="Gene3D" id="3.40.50.300">
    <property type="entry name" value="P-loop containing nucleotide triphosphate hydrolases"/>
    <property type="match status" value="1"/>
</dbReference>
<dbReference type="PROSITE" id="PS50893">
    <property type="entry name" value="ABC_TRANSPORTER_2"/>
    <property type="match status" value="1"/>
</dbReference>
<evidence type="ECO:0000313" key="7">
    <source>
        <dbReference type="Proteomes" id="UP000636956"/>
    </source>
</evidence>
<reference evidence="6" key="1">
    <citation type="journal article" date="2014" name="Int. J. Syst. Evol. Microbiol.">
        <title>Complete genome sequence of Corynebacterium casei LMG S-19264T (=DSM 44701T), isolated from a smear-ripened cheese.</title>
        <authorList>
            <consortium name="US DOE Joint Genome Institute (JGI-PGF)"/>
            <person name="Walter F."/>
            <person name="Albersmeier A."/>
            <person name="Kalinowski J."/>
            <person name="Ruckert C."/>
        </authorList>
    </citation>
    <scope>NUCLEOTIDE SEQUENCE</scope>
    <source>
        <strain evidence="6">CGMCC 1.8984</strain>
    </source>
</reference>
<evidence type="ECO:0000313" key="6">
    <source>
        <dbReference type="EMBL" id="GGJ92288.1"/>
    </source>
</evidence>
<dbReference type="GO" id="GO:0016887">
    <property type="term" value="F:ATP hydrolysis activity"/>
    <property type="evidence" value="ECO:0007669"/>
    <property type="project" value="InterPro"/>
</dbReference>
<dbReference type="InterPro" id="IPR027417">
    <property type="entry name" value="P-loop_NTPase"/>
</dbReference>
<organism evidence="6 7">
    <name type="scientific">Agromyces bauzanensis</name>
    <dbReference type="NCBI Taxonomy" id="1308924"/>
    <lineage>
        <taxon>Bacteria</taxon>
        <taxon>Bacillati</taxon>
        <taxon>Actinomycetota</taxon>
        <taxon>Actinomycetes</taxon>
        <taxon>Micrococcales</taxon>
        <taxon>Microbacteriaceae</taxon>
        <taxon>Agromyces</taxon>
    </lineage>
</organism>
<dbReference type="RefSeq" id="WP_188744543.1">
    <property type="nucleotide sequence ID" value="NZ_BAABFW010000020.1"/>
</dbReference>
<keyword evidence="2" id="KW-0813">Transport</keyword>
<comment type="caution">
    <text evidence="6">The sequence shown here is derived from an EMBL/GenBank/DDBJ whole genome shotgun (WGS) entry which is preliminary data.</text>
</comment>
<reference evidence="6" key="2">
    <citation type="submission" date="2020-09" db="EMBL/GenBank/DDBJ databases">
        <authorList>
            <person name="Sun Q."/>
            <person name="Zhou Y."/>
        </authorList>
    </citation>
    <scope>NUCLEOTIDE SEQUENCE</scope>
    <source>
        <strain evidence="6">CGMCC 1.8984</strain>
    </source>
</reference>
<gene>
    <name evidence="6" type="ORF">GCM10011372_33470</name>
</gene>
<evidence type="ECO:0000256" key="2">
    <source>
        <dbReference type="ARBA" id="ARBA00022448"/>
    </source>
</evidence>
<dbReference type="AlphaFoldDB" id="A0A917UX62"/>
<feature type="domain" description="ABC transporter" evidence="5">
    <location>
        <begin position="7"/>
        <end position="231"/>
    </location>
</feature>
<protein>
    <submittedName>
        <fullName evidence="6">ABC transporter ATP-binding protein</fullName>
    </submittedName>
</protein>
<dbReference type="GO" id="GO:0005524">
    <property type="term" value="F:ATP binding"/>
    <property type="evidence" value="ECO:0007669"/>
    <property type="project" value="UniProtKB-KW"/>
</dbReference>
<proteinExistence type="inferred from homology"/>
<dbReference type="SUPFAM" id="SSF52540">
    <property type="entry name" value="P-loop containing nucleoside triphosphate hydrolases"/>
    <property type="match status" value="1"/>
</dbReference>
<sequence length="298" mass="31474">MAGGIPIMIEGLTKQFGPVTAVDDLSFTVEPGRVTGFLGPNGAGKTTTLRVLLGLVRATAGTATFGGTPYHDLPRPLETVGTALEATFHPGRTARHHLKVYATAAGLPAARVQQVLEMVGIAEFADRRVGGYSLGMRQRLSLAYTLIGDPGVFVLDEPINGLDPEGIKWIRGFLQALAREGRTVLVSSHLLSEVQQSVDDVVIISKGRLIKSGTLSSLELEAAPRTIVDSPDREKLSEALDEAGLAYTEGRGGFIVDEHDPGVVGRAAFLGGVELSALHRLKSGLEESFLTLVGGGEE</sequence>
<dbReference type="SMART" id="SM00382">
    <property type="entry name" value="AAA"/>
    <property type="match status" value="1"/>
</dbReference>
<dbReference type="InterPro" id="IPR003593">
    <property type="entry name" value="AAA+_ATPase"/>
</dbReference>
<name>A0A917UX62_9MICO</name>
<keyword evidence="4 6" id="KW-0067">ATP-binding</keyword>
<dbReference type="InterPro" id="IPR003439">
    <property type="entry name" value="ABC_transporter-like_ATP-bd"/>
</dbReference>
<keyword evidence="3" id="KW-0547">Nucleotide-binding</keyword>
<evidence type="ECO:0000256" key="3">
    <source>
        <dbReference type="ARBA" id="ARBA00022741"/>
    </source>
</evidence>
<comment type="similarity">
    <text evidence="1">Belongs to the ABC transporter superfamily.</text>
</comment>
<evidence type="ECO:0000256" key="1">
    <source>
        <dbReference type="ARBA" id="ARBA00005417"/>
    </source>
</evidence>
<evidence type="ECO:0000256" key="4">
    <source>
        <dbReference type="ARBA" id="ARBA00022840"/>
    </source>
</evidence>
<dbReference type="Proteomes" id="UP000636956">
    <property type="component" value="Unassembled WGS sequence"/>
</dbReference>
<keyword evidence="7" id="KW-1185">Reference proteome</keyword>
<dbReference type="PANTHER" id="PTHR43335">
    <property type="entry name" value="ABC TRANSPORTER, ATP-BINDING PROTEIN"/>
    <property type="match status" value="1"/>
</dbReference>
<dbReference type="PANTHER" id="PTHR43335:SF4">
    <property type="entry name" value="ABC TRANSPORTER, ATP-BINDING PROTEIN"/>
    <property type="match status" value="1"/>
</dbReference>
<dbReference type="Pfam" id="PF00005">
    <property type="entry name" value="ABC_tran"/>
    <property type="match status" value="1"/>
</dbReference>